<feature type="compositionally biased region" description="Basic and acidic residues" evidence="3">
    <location>
        <begin position="70"/>
        <end position="80"/>
    </location>
</feature>
<organism evidence="5">
    <name type="scientific">Strongyloides ratti</name>
    <name type="common">Parasitic roundworm</name>
    <dbReference type="NCBI Taxonomy" id="34506"/>
    <lineage>
        <taxon>Eukaryota</taxon>
        <taxon>Metazoa</taxon>
        <taxon>Ecdysozoa</taxon>
        <taxon>Nematoda</taxon>
        <taxon>Chromadorea</taxon>
        <taxon>Rhabditida</taxon>
        <taxon>Tylenchina</taxon>
        <taxon>Panagrolaimomorpha</taxon>
        <taxon>Strongyloidoidea</taxon>
        <taxon>Strongyloididae</taxon>
        <taxon>Strongyloides</taxon>
    </lineage>
</organism>
<reference evidence="5 6" key="1">
    <citation type="submission" date="2014-09" db="EMBL/GenBank/DDBJ databases">
        <authorList>
            <person name="Martin A.A."/>
        </authorList>
    </citation>
    <scope>NUCLEOTIDE SEQUENCE</scope>
    <source>
        <strain evidence="6">ED321</strain>
        <strain evidence="5">ED321 Heterogonic</strain>
    </source>
</reference>
<evidence type="ECO:0000256" key="3">
    <source>
        <dbReference type="SAM" id="MobiDB-lite"/>
    </source>
</evidence>
<accession>A0A090MZ87</accession>
<keyword evidence="6" id="KW-1185">Reference proteome</keyword>
<dbReference type="Pfam" id="PF00385">
    <property type="entry name" value="Chromo"/>
    <property type="match status" value="2"/>
</dbReference>
<sequence>MMKKSKDNSDDSSVEYDVEKILDKKKMNGTTFYEVKWLGYVETTWEPSCNIGPSLIKKFEKNFVRKSLDSKRKDNNDNEVKMSPSKKKRKINFAVKTDRKSSNLDFEPIESGEKKSDLINNSSEVRRRSLRQCRLSGMSVKRRTSSRLSKSIEGNEIVPEIETPKNNITKINNTPLLKESYSQQDTSTEELSEEIDGSKGIVDHRIRDDGIKEYRIRWKGFPEEEDTWQTSDTFIDSRVVDLYEKKIANSVSSNENDHGLLCELIKEAENGKKYETDEIFFIIALFVNKDNEKLYLVALKNYDIAVIRSENVPIKFKKECSIVDKRVIHWKV</sequence>
<evidence type="ECO:0000256" key="2">
    <source>
        <dbReference type="ARBA" id="ARBA00023242"/>
    </source>
</evidence>
<feature type="domain" description="Chromo" evidence="4">
    <location>
        <begin position="16"/>
        <end position="75"/>
    </location>
</feature>
<dbReference type="CDD" id="cd00024">
    <property type="entry name" value="CD_CSD"/>
    <property type="match status" value="2"/>
</dbReference>
<feature type="region of interest" description="Disordered" evidence="3">
    <location>
        <begin position="70"/>
        <end position="90"/>
    </location>
</feature>
<dbReference type="STRING" id="34506.A0A090MZ87"/>
<dbReference type="PANTHER" id="PTHR22812">
    <property type="entry name" value="CHROMOBOX PROTEIN"/>
    <property type="match status" value="1"/>
</dbReference>
<dbReference type="SUPFAM" id="SSF54160">
    <property type="entry name" value="Chromo domain-like"/>
    <property type="match status" value="2"/>
</dbReference>
<dbReference type="PROSITE" id="PS50013">
    <property type="entry name" value="CHROMO_2"/>
    <property type="match status" value="2"/>
</dbReference>
<evidence type="ECO:0000313" key="5">
    <source>
        <dbReference type="EMBL" id="CEF68504.1"/>
    </source>
</evidence>
<gene>
    <name evidence="5 7 8" type="ORF">SRAE_2000316100</name>
</gene>
<dbReference type="AlphaFoldDB" id="A0A090MZ87"/>
<dbReference type="OrthoDB" id="433924at2759"/>
<dbReference type="InterPro" id="IPR023780">
    <property type="entry name" value="Chromo_domain"/>
</dbReference>
<proteinExistence type="predicted"/>
<dbReference type="InterPro" id="IPR016197">
    <property type="entry name" value="Chromo-like_dom_sf"/>
</dbReference>
<dbReference type="SMART" id="SM00298">
    <property type="entry name" value="CHROMO"/>
    <property type="match status" value="2"/>
</dbReference>
<dbReference type="GO" id="GO:0005634">
    <property type="term" value="C:nucleus"/>
    <property type="evidence" value="ECO:0007669"/>
    <property type="project" value="UniProtKB-SubCell"/>
</dbReference>
<evidence type="ECO:0000313" key="6">
    <source>
        <dbReference type="Proteomes" id="UP000035682"/>
    </source>
</evidence>
<name>A0A090MZ87_STRRB</name>
<dbReference type="GeneID" id="36380874"/>
<comment type="subcellular location">
    <subcellularLocation>
        <location evidence="1">Nucleus</location>
    </subcellularLocation>
</comment>
<dbReference type="Proteomes" id="UP000035682">
    <property type="component" value="Unplaced"/>
</dbReference>
<dbReference type="WBParaSite" id="SRAE_2000316100.1">
    <property type="protein sequence ID" value="SRAE_2000316100.1"/>
    <property type="gene ID" value="WBGene00263381"/>
</dbReference>
<dbReference type="Gene3D" id="2.40.50.40">
    <property type="match status" value="2"/>
</dbReference>
<evidence type="ECO:0000313" key="8">
    <source>
        <dbReference type="WormBase" id="SRAE_2000316100"/>
    </source>
</evidence>
<keyword evidence="2" id="KW-0539">Nucleus</keyword>
<evidence type="ECO:0000259" key="4">
    <source>
        <dbReference type="PROSITE" id="PS50013"/>
    </source>
</evidence>
<evidence type="ECO:0000313" key="7">
    <source>
        <dbReference type="WBParaSite" id="SRAE_2000316100.1"/>
    </source>
</evidence>
<dbReference type="CTD" id="36380874"/>
<evidence type="ECO:0000256" key="1">
    <source>
        <dbReference type="ARBA" id="ARBA00004123"/>
    </source>
</evidence>
<dbReference type="InterPro" id="IPR051219">
    <property type="entry name" value="Heterochromatin_chromo-domain"/>
</dbReference>
<reference evidence="7" key="2">
    <citation type="submission" date="2020-12" db="UniProtKB">
        <authorList>
            <consortium name="WormBaseParasite"/>
        </authorList>
    </citation>
    <scope>IDENTIFICATION</scope>
</reference>
<dbReference type="RefSeq" id="XP_024507704.1">
    <property type="nucleotide sequence ID" value="XM_024654321.1"/>
</dbReference>
<dbReference type="WormBase" id="SRAE_2000316100">
    <property type="protein sequence ID" value="SRP01329"/>
    <property type="gene ID" value="WBGene00263381"/>
</dbReference>
<feature type="domain" description="Chromo" evidence="4">
    <location>
        <begin position="190"/>
        <end position="255"/>
    </location>
</feature>
<dbReference type="EMBL" id="LN609529">
    <property type="protein sequence ID" value="CEF68504.1"/>
    <property type="molecule type" value="Genomic_DNA"/>
</dbReference>
<protein>
    <submittedName>
        <fullName evidence="5 7">Chromo domain/shadow and Chromo domain-like and Chromo domain-containing protein</fullName>
    </submittedName>
</protein>
<dbReference type="InterPro" id="IPR000953">
    <property type="entry name" value="Chromo/chromo_shadow_dom"/>
</dbReference>